<evidence type="ECO:0000313" key="4">
    <source>
        <dbReference type="Proteomes" id="UP000078437"/>
    </source>
</evidence>
<accession>A0A191WDH1</accession>
<keyword evidence="1" id="KW-0472">Membrane</keyword>
<dbReference type="PROSITE" id="PS50887">
    <property type="entry name" value="GGDEF"/>
    <property type="match status" value="1"/>
</dbReference>
<dbReference type="InterPro" id="IPR029787">
    <property type="entry name" value="Nucleotide_cyclase"/>
</dbReference>
<dbReference type="EMBL" id="CP013979">
    <property type="protein sequence ID" value="ANJ26248.1"/>
    <property type="molecule type" value="Genomic_DNA"/>
</dbReference>
<dbReference type="RefSeq" id="WP_067874107.1">
    <property type="nucleotide sequence ID" value="NZ_CP013979.1"/>
</dbReference>
<keyword evidence="1" id="KW-0812">Transmembrane</keyword>
<name>A0A191WDH1_9MICO</name>
<feature type="transmembrane region" description="Helical" evidence="1">
    <location>
        <begin position="116"/>
        <end position="134"/>
    </location>
</feature>
<keyword evidence="1" id="KW-1133">Transmembrane helix</keyword>
<proteinExistence type="predicted"/>
<sequence>MTIDPFTIQLAVIIVTIVAGVMFILDTVLRRSDAAGRLWAVAFMAGILASFAYATWIVNPEAWWAVAVGNAAIVLSPALLWCGARAYNGRPALAWTGLVAAAAAAVAVLVEGVDGGSWAGAVVMFALIALFAALGTWETLRAPMRVFWAARGLTVIFVVVTVYYATRAVAFVVLGPDDPWFRAALGTESAGFVLISLMIVAVVSLVVLQGERVPRSSFRRAGAPSYSVDAVLTEDSFREVATDWLERANYHDEQLVFMRIEVDELDALNTAFGRAAELQLLTEFTETVRRHGSPHSDIGHVGAGALVMVAAFARLESAADDAEAIQRGLREHRVEAAQGLRLSASIGIAGTDRFGYDFDRVMAAAAEAATSARANGGGFVAVAD</sequence>
<feature type="transmembrane region" description="Helical" evidence="1">
    <location>
        <begin position="37"/>
        <end position="56"/>
    </location>
</feature>
<reference evidence="3 4" key="1">
    <citation type="journal article" date="2016" name="Int. J. Syst. Evol. Microbiol.">
        <title>Agromyces aureus sp. nov., isolated from the rhizosphere of Salix caprea L. grown in a heavy-metal-contaminated soil.</title>
        <authorList>
            <person name="Corretto E."/>
            <person name="Antonielli L."/>
            <person name="Sessitsch A."/>
            <person name="Compant S."/>
            <person name="Gorfer M."/>
            <person name="Kuffner M."/>
            <person name="Brader G."/>
        </authorList>
    </citation>
    <scope>NUCLEOTIDE SEQUENCE [LARGE SCALE GENOMIC DNA]</scope>
    <source>
        <strain evidence="3 4">AR33</strain>
    </source>
</reference>
<feature type="transmembrane region" description="Helical" evidence="1">
    <location>
        <begin position="92"/>
        <end position="110"/>
    </location>
</feature>
<dbReference type="InterPro" id="IPR000160">
    <property type="entry name" value="GGDEF_dom"/>
</dbReference>
<gene>
    <name evidence="3" type="ORF">ATC03_05440</name>
</gene>
<dbReference type="Pfam" id="PF00990">
    <property type="entry name" value="GGDEF"/>
    <property type="match status" value="1"/>
</dbReference>
<feature type="transmembrane region" description="Helical" evidence="1">
    <location>
        <begin position="6"/>
        <end position="25"/>
    </location>
</feature>
<protein>
    <recommendedName>
        <fullName evidence="2">GGDEF domain-containing protein</fullName>
    </recommendedName>
</protein>
<feature type="transmembrane region" description="Helical" evidence="1">
    <location>
        <begin position="190"/>
        <end position="210"/>
    </location>
</feature>
<dbReference type="STRING" id="453304.ATC03_05440"/>
<dbReference type="AlphaFoldDB" id="A0A191WDH1"/>
<dbReference type="InterPro" id="IPR043128">
    <property type="entry name" value="Rev_trsase/Diguanyl_cyclase"/>
</dbReference>
<dbReference type="SUPFAM" id="SSF55073">
    <property type="entry name" value="Nucleotide cyclase"/>
    <property type="match status" value="1"/>
</dbReference>
<reference evidence="4" key="2">
    <citation type="submission" date="2016-01" db="EMBL/GenBank/DDBJ databases">
        <title>Complete genome sequence of Agromyces aureus AR33T and comparison with related organisms.</title>
        <authorList>
            <person name="Corretto E."/>
            <person name="Antonielli L."/>
            <person name="Sessitsch A."/>
            <person name="Brader G."/>
        </authorList>
    </citation>
    <scope>NUCLEOTIDE SEQUENCE [LARGE SCALE GENOMIC DNA]</scope>
    <source>
        <strain evidence="4">AR33</strain>
    </source>
</reference>
<evidence type="ECO:0000256" key="1">
    <source>
        <dbReference type="SAM" id="Phobius"/>
    </source>
</evidence>
<evidence type="ECO:0000259" key="2">
    <source>
        <dbReference type="PROSITE" id="PS50887"/>
    </source>
</evidence>
<evidence type="ECO:0000313" key="3">
    <source>
        <dbReference type="EMBL" id="ANJ26248.1"/>
    </source>
</evidence>
<dbReference type="OrthoDB" id="5115878at2"/>
<dbReference type="Gene3D" id="3.30.70.270">
    <property type="match status" value="1"/>
</dbReference>
<keyword evidence="4" id="KW-1185">Reference proteome</keyword>
<organism evidence="3 4">
    <name type="scientific">Agromyces aureus</name>
    <dbReference type="NCBI Taxonomy" id="453304"/>
    <lineage>
        <taxon>Bacteria</taxon>
        <taxon>Bacillati</taxon>
        <taxon>Actinomycetota</taxon>
        <taxon>Actinomycetes</taxon>
        <taxon>Micrococcales</taxon>
        <taxon>Microbacteriaceae</taxon>
        <taxon>Agromyces</taxon>
    </lineage>
</organism>
<dbReference type="SMART" id="SM00267">
    <property type="entry name" value="GGDEF"/>
    <property type="match status" value="1"/>
</dbReference>
<feature type="transmembrane region" description="Helical" evidence="1">
    <location>
        <begin position="62"/>
        <end position="80"/>
    </location>
</feature>
<dbReference type="KEGG" id="agy:ATC03_05440"/>
<feature type="transmembrane region" description="Helical" evidence="1">
    <location>
        <begin position="146"/>
        <end position="170"/>
    </location>
</feature>
<dbReference type="Proteomes" id="UP000078437">
    <property type="component" value="Chromosome"/>
</dbReference>
<feature type="domain" description="GGDEF" evidence="2">
    <location>
        <begin position="253"/>
        <end position="384"/>
    </location>
</feature>